<feature type="transmembrane region" description="Helical" evidence="8">
    <location>
        <begin position="277"/>
        <end position="301"/>
    </location>
</feature>
<feature type="transmembrane region" description="Helical" evidence="8">
    <location>
        <begin position="425"/>
        <end position="443"/>
    </location>
</feature>
<feature type="transmembrane region" description="Helical" evidence="8">
    <location>
        <begin position="357"/>
        <end position="379"/>
    </location>
</feature>
<dbReference type="GO" id="GO:0009252">
    <property type="term" value="P:peptidoglycan biosynthetic process"/>
    <property type="evidence" value="ECO:0007669"/>
    <property type="project" value="UniProtKB-UniRule"/>
</dbReference>
<comment type="subcellular location">
    <subcellularLocation>
        <location evidence="1 8">Cell membrane</location>
        <topology evidence="1 8">Multi-pass membrane protein</topology>
    </subcellularLocation>
</comment>
<dbReference type="PANTHER" id="PTHR47019">
    <property type="entry name" value="LIPID II FLIPPASE MURJ"/>
    <property type="match status" value="1"/>
</dbReference>
<gene>
    <name evidence="8 10" type="primary">murJ</name>
    <name evidence="10" type="ORF">H8E29_08550</name>
</gene>
<dbReference type="UniPathway" id="UPA00219"/>
<feature type="transmembrane region" description="Helical" evidence="8">
    <location>
        <begin position="322"/>
        <end position="345"/>
    </location>
</feature>
<keyword evidence="4 8" id="KW-0133">Cell shape</keyword>
<feature type="transmembrane region" description="Helical" evidence="8">
    <location>
        <begin position="455"/>
        <end position="476"/>
    </location>
</feature>
<feature type="transmembrane region" description="Helical" evidence="8">
    <location>
        <begin position="166"/>
        <end position="188"/>
    </location>
</feature>
<feature type="transmembrane region" description="Helical" evidence="8">
    <location>
        <begin position="391"/>
        <end position="413"/>
    </location>
</feature>
<feature type="transmembrane region" description="Helical" evidence="8">
    <location>
        <begin position="194"/>
        <end position="217"/>
    </location>
</feature>
<feature type="transmembrane region" description="Helical" evidence="8">
    <location>
        <begin position="488"/>
        <end position="507"/>
    </location>
</feature>
<comment type="caution">
    <text evidence="10">The sequence shown here is derived from an EMBL/GenBank/DDBJ whole genome shotgun (WGS) entry which is preliminary data.</text>
</comment>
<dbReference type="EMBL" id="JACNJN010000101">
    <property type="protein sequence ID" value="MBC8335299.1"/>
    <property type="molecule type" value="Genomic_DNA"/>
</dbReference>
<evidence type="ECO:0000313" key="10">
    <source>
        <dbReference type="EMBL" id="MBC8335299.1"/>
    </source>
</evidence>
<dbReference type="Proteomes" id="UP000614469">
    <property type="component" value="Unassembled WGS sequence"/>
</dbReference>
<evidence type="ECO:0000256" key="4">
    <source>
        <dbReference type="ARBA" id="ARBA00022960"/>
    </source>
</evidence>
<dbReference type="InterPro" id="IPR051050">
    <property type="entry name" value="Lipid_II_flippase_MurJ/MviN"/>
</dbReference>
<name>A0A8J6NKA7_9CHLR</name>
<evidence type="ECO:0000256" key="9">
    <source>
        <dbReference type="PIRNR" id="PIRNR002869"/>
    </source>
</evidence>
<evidence type="ECO:0000256" key="5">
    <source>
        <dbReference type="ARBA" id="ARBA00022984"/>
    </source>
</evidence>
<feature type="transmembrane region" description="Helical" evidence="8">
    <location>
        <begin position="92"/>
        <end position="114"/>
    </location>
</feature>
<dbReference type="PRINTS" id="PR01806">
    <property type="entry name" value="VIRFACTRMVIN"/>
</dbReference>
<evidence type="ECO:0000256" key="6">
    <source>
        <dbReference type="ARBA" id="ARBA00022989"/>
    </source>
</evidence>
<organism evidence="10 11">
    <name type="scientific">Candidatus Desulfolinea nitratireducens</name>
    <dbReference type="NCBI Taxonomy" id="2841698"/>
    <lineage>
        <taxon>Bacteria</taxon>
        <taxon>Bacillati</taxon>
        <taxon>Chloroflexota</taxon>
        <taxon>Anaerolineae</taxon>
        <taxon>Anaerolineales</taxon>
        <taxon>Anaerolineales incertae sedis</taxon>
        <taxon>Candidatus Desulfolinea</taxon>
    </lineage>
</organism>
<sequence length="524" mass="55744">MSKKPFNANRQIARAAGTVMLAFAFGQIVGLLRRVLVAQAFGAGVELDAFIAANRVSETLFNLVAGGALGSAFIPTFTGFLAREDKKSAWKLASAVANWVTLVLSLLAALGAVFAPQIVRHALAPGFSGNPAQFALTVTLLRIQLASAILFGLSGLMMGILNSHQVFLIPALTPSMYQLGMIFGVLVLTPKMGIYGLAWGVVIGALFHLVLQIPSLLKKRGKYSLTLGIGNAAVAEVIRLMGPRLLGVAVVQLNFWVNTWLASRMAPGSVAGIEYGFALMLMAQIAIAQSIATAAMPTFAAQYALGKLDDVRSSLSASIRGVILLSVPATVGLITLRVPLITLLYQRGEFDARSTEIVAWALLWYAIGLVGHSVMEILARAFYALHDTKTPVLVGIGAMSLNVVFSIAFAALFERIGWMPHGGLALANSLATALEMILLMILMRKRLNGLHISSIARGFGQAALAALGMGIALFWWNQANSTSAPWLVALGGIAIGGVIYLLGIWVLKVPEIQQVASIIRRRFS</sequence>
<dbReference type="Pfam" id="PF03023">
    <property type="entry name" value="MurJ"/>
    <property type="match status" value="1"/>
</dbReference>
<accession>A0A8J6NKA7</accession>
<keyword evidence="8 9" id="KW-0813">Transport</keyword>
<dbReference type="GO" id="GO:0015648">
    <property type="term" value="F:lipid-linked peptidoglycan transporter activity"/>
    <property type="evidence" value="ECO:0007669"/>
    <property type="project" value="UniProtKB-UniRule"/>
</dbReference>
<dbReference type="CDD" id="cd13123">
    <property type="entry name" value="MATE_MurJ_like"/>
    <property type="match status" value="1"/>
</dbReference>
<feature type="transmembrane region" description="Helical" evidence="8">
    <location>
        <begin position="12"/>
        <end position="32"/>
    </location>
</feature>
<dbReference type="InterPro" id="IPR004268">
    <property type="entry name" value="MurJ"/>
</dbReference>
<feature type="transmembrane region" description="Helical" evidence="8">
    <location>
        <begin position="134"/>
        <end position="154"/>
    </location>
</feature>
<proteinExistence type="inferred from homology"/>
<dbReference type="GO" id="GO:0005886">
    <property type="term" value="C:plasma membrane"/>
    <property type="evidence" value="ECO:0007669"/>
    <property type="project" value="UniProtKB-SubCell"/>
</dbReference>
<evidence type="ECO:0000313" key="11">
    <source>
        <dbReference type="Proteomes" id="UP000614469"/>
    </source>
</evidence>
<evidence type="ECO:0000256" key="7">
    <source>
        <dbReference type="ARBA" id="ARBA00023136"/>
    </source>
</evidence>
<keyword evidence="8 9" id="KW-0961">Cell wall biogenesis/degradation</keyword>
<comment type="pathway">
    <text evidence="8">Cell wall biogenesis; peptidoglycan biosynthesis.</text>
</comment>
<keyword evidence="2 8" id="KW-1003">Cell membrane</keyword>
<dbReference type="GO" id="GO:0034204">
    <property type="term" value="P:lipid translocation"/>
    <property type="evidence" value="ECO:0007669"/>
    <property type="project" value="TreeGrafter"/>
</dbReference>
<comment type="function">
    <text evidence="8 9">Involved in peptidoglycan biosynthesis. Transports lipid-linked peptidoglycan precursors from the inner to the outer leaflet of the cytoplasmic membrane.</text>
</comment>
<keyword evidence="5 8" id="KW-0573">Peptidoglycan synthesis</keyword>
<keyword evidence="6 8" id="KW-1133">Transmembrane helix</keyword>
<evidence type="ECO:0000256" key="3">
    <source>
        <dbReference type="ARBA" id="ARBA00022692"/>
    </source>
</evidence>
<feature type="transmembrane region" description="Helical" evidence="8">
    <location>
        <begin position="60"/>
        <end position="80"/>
    </location>
</feature>
<dbReference type="PANTHER" id="PTHR47019:SF1">
    <property type="entry name" value="LIPID II FLIPPASE MURJ"/>
    <property type="match status" value="1"/>
</dbReference>
<feature type="transmembrane region" description="Helical" evidence="8">
    <location>
        <begin position="237"/>
        <end position="257"/>
    </location>
</feature>
<dbReference type="PIRSF" id="PIRSF002869">
    <property type="entry name" value="MviN"/>
    <property type="match status" value="1"/>
</dbReference>
<dbReference type="NCBIfam" id="TIGR01695">
    <property type="entry name" value="murJ_mviN"/>
    <property type="match status" value="1"/>
</dbReference>
<evidence type="ECO:0000256" key="1">
    <source>
        <dbReference type="ARBA" id="ARBA00004651"/>
    </source>
</evidence>
<dbReference type="GO" id="GO:0008360">
    <property type="term" value="P:regulation of cell shape"/>
    <property type="evidence" value="ECO:0007669"/>
    <property type="project" value="UniProtKB-UniRule"/>
</dbReference>
<dbReference type="GO" id="GO:0071555">
    <property type="term" value="P:cell wall organization"/>
    <property type="evidence" value="ECO:0007669"/>
    <property type="project" value="UniProtKB-UniRule"/>
</dbReference>
<keyword evidence="3 8" id="KW-0812">Transmembrane</keyword>
<evidence type="ECO:0000256" key="8">
    <source>
        <dbReference type="HAMAP-Rule" id="MF_02078"/>
    </source>
</evidence>
<comment type="similarity">
    <text evidence="8 9">Belongs to the MurJ/MviN family.</text>
</comment>
<evidence type="ECO:0000256" key="2">
    <source>
        <dbReference type="ARBA" id="ARBA00022475"/>
    </source>
</evidence>
<protein>
    <recommendedName>
        <fullName evidence="8">Probable lipid II flippase MurJ</fullName>
    </recommendedName>
</protein>
<reference evidence="10 11" key="1">
    <citation type="submission" date="2020-08" db="EMBL/GenBank/DDBJ databases">
        <title>Bridging the membrane lipid divide: bacteria of the FCB group superphylum have the potential to synthesize archaeal ether lipids.</title>
        <authorList>
            <person name="Villanueva L."/>
            <person name="Von Meijenfeldt F.A.B."/>
            <person name="Westbye A.B."/>
            <person name="Yadav S."/>
            <person name="Hopmans E.C."/>
            <person name="Dutilh B.E."/>
            <person name="Sinninghe Damste J.S."/>
        </authorList>
    </citation>
    <scope>NUCLEOTIDE SEQUENCE [LARGE SCALE GENOMIC DNA]</scope>
    <source>
        <strain evidence="10">NIOZ-UU36</strain>
    </source>
</reference>
<dbReference type="AlphaFoldDB" id="A0A8J6NKA7"/>
<keyword evidence="7 8" id="KW-0472">Membrane</keyword>
<dbReference type="HAMAP" id="MF_02078">
    <property type="entry name" value="MurJ_MviN"/>
    <property type="match status" value="1"/>
</dbReference>